<evidence type="ECO:0000256" key="2">
    <source>
        <dbReference type="ARBA" id="ARBA00022692"/>
    </source>
</evidence>
<dbReference type="OMA" id="CFFPAGN"/>
<protein>
    <submittedName>
        <fullName evidence="6">Uncharacterized protein</fullName>
    </submittedName>
</protein>
<proteinExistence type="predicted"/>
<dbReference type="Proteomes" id="UP000007875">
    <property type="component" value="Unassembled WGS sequence"/>
</dbReference>
<dbReference type="GO" id="GO:0016020">
    <property type="term" value="C:membrane"/>
    <property type="evidence" value="ECO:0007669"/>
    <property type="project" value="UniProtKB-SubCell"/>
</dbReference>
<dbReference type="HOGENOM" id="CLU_109858_0_0_1"/>
<dbReference type="InParanoid" id="H2Y7V6"/>
<reference evidence="6" key="2">
    <citation type="submission" date="2025-08" db="UniProtKB">
        <authorList>
            <consortium name="Ensembl"/>
        </authorList>
    </citation>
    <scope>IDENTIFICATION</scope>
</reference>
<keyword evidence="7" id="KW-1185">Reference proteome</keyword>
<reference evidence="7" key="1">
    <citation type="submission" date="2003-08" db="EMBL/GenBank/DDBJ databases">
        <authorList>
            <person name="Birren B."/>
            <person name="Nusbaum C."/>
            <person name="Abebe A."/>
            <person name="Abouelleil A."/>
            <person name="Adekoya E."/>
            <person name="Ait-zahra M."/>
            <person name="Allen N."/>
            <person name="Allen T."/>
            <person name="An P."/>
            <person name="Anderson M."/>
            <person name="Anderson S."/>
            <person name="Arachchi H."/>
            <person name="Armbruster J."/>
            <person name="Bachantsang P."/>
            <person name="Baldwin J."/>
            <person name="Barry A."/>
            <person name="Bayul T."/>
            <person name="Blitshsteyn B."/>
            <person name="Bloom T."/>
            <person name="Blye J."/>
            <person name="Boguslavskiy L."/>
            <person name="Borowsky M."/>
            <person name="Boukhgalter B."/>
            <person name="Brunache A."/>
            <person name="Butler J."/>
            <person name="Calixte N."/>
            <person name="Calvo S."/>
            <person name="Camarata J."/>
            <person name="Campo K."/>
            <person name="Chang J."/>
            <person name="Cheshatsang Y."/>
            <person name="Citroen M."/>
            <person name="Collymore A."/>
            <person name="Considine T."/>
            <person name="Cook A."/>
            <person name="Cooke P."/>
            <person name="Corum B."/>
            <person name="Cuomo C."/>
            <person name="David R."/>
            <person name="Dawoe T."/>
            <person name="Degray S."/>
            <person name="Dodge S."/>
            <person name="Dooley K."/>
            <person name="Dorje P."/>
            <person name="Dorjee K."/>
            <person name="Dorris L."/>
            <person name="Duffey N."/>
            <person name="Dupes A."/>
            <person name="Elkins T."/>
            <person name="Engels R."/>
            <person name="Erickson J."/>
            <person name="Farina A."/>
            <person name="Faro S."/>
            <person name="Ferreira P."/>
            <person name="Fischer H."/>
            <person name="Fitzgerald M."/>
            <person name="Foley K."/>
            <person name="Gage D."/>
            <person name="Galagan J."/>
            <person name="Gearin G."/>
            <person name="Gnerre S."/>
            <person name="Gnirke A."/>
            <person name="Goyette A."/>
            <person name="Graham J."/>
            <person name="Grandbois E."/>
            <person name="Gyaltsen K."/>
            <person name="Hafez N."/>
            <person name="Hagopian D."/>
            <person name="Hagos B."/>
            <person name="Hall J."/>
            <person name="Hatcher B."/>
            <person name="Heller A."/>
            <person name="Higgins H."/>
            <person name="Honan T."/>
            <person name="Horn A."/>
            <person name="Houde N."/>
            <person name="Hughes L."/>
            <person name="Hulme W."/>
            <person name="Husby E."/>
            <person name="Iliev I."/>
            <person name="Jaffe D."/>
            <person name="Jones C."/>
            <person name="Kamal M."/>
            <person name="Kamat A."/>
            <person name="Kamvysselis M."/>
            <person name="Karlsson E."/>
            <person name="Kells C."/>
            <person name="Kieu A."/>
            <person name="Kisner P."/>
            <person name="Kodira C."/>
            <person name="Kulbokas E."/>
            <person name="Labutti K."/>
            <person name="Lama D."/>
            <person name="Landers T."/>
            <person name="Leger J."/>
            <person name="Levine S."/>
            <person name="Lewis D."/>
            <person name="Lewis T."/>
            <person name="Lindblad-toh K."/>
            <person name="Liu X."/>
            <person name="Lokyitsang T."/>
            <person name="Lokyitsang Y."/>
            <person name="Lucien O."/>
            <person name="Lui A."/>
            <person name="Ma L.J."/>
            <person name="Mabbitt R."/>
            <person name="Macdonald J."/>
            <person name="Maclean C."/>
            <person name="Major J."/>
            <person name="Manning J."/>
            <person name="Marabella R."/>
            <person name="Maru K."/>
            <person name="Matthews C."/>
            <person name="Mauceli E."/>
            <person name="Mccarthy M."/>
            <person name="Mcdonough S."/>
            <person name="Mcghee T."/>
            <person name="Meldrim J."/>
            <person name="Meneus L."/>
            <person name="Mesirov J."/>
            <person name="Mihalev A."/>
            <person name="Mihova T."/>
            <person name="Mikkelsen T."/>
            <person name="Mlenga V."/>
            <person name="Moru K."/>
            <person name="Mozes J."/>
            <person name="Mulrain L."/>
            <person name="Munson G."/>
            <person name="Naylor J."/>
            <person name="Newes C."/>
            <person name="Nguyen C."/>
            <person name="Nguyen N."/>
            <person name="Nguyen T."/>
            <person name="Nicol R."/>
            <person name="Nielsen C."/>
            <person name="Nizzari M."/>
            <person name="Norbu C."/>
            <person name="Norbu N."/>
            <person name="O'donnell P."/>
            <person name="Okoawo O."/>
            <person name="O'leary S."/>
            <person name="Omotosho B."/>
            <person name="O'neill K."/>
            <person name="Osman S."/>
            <person name="Parker S."/>
            <person name="Perrin D."/>
            <person name="Phunkhang P."/>
            <person name="Piqani B."/>
            <person name="Purcell S."/>
            <person name="Rachupka T."/>
            <person name="Ramasamy U."/>
            <person name="Rameau R."/>
            <person name="Ray V."/>
            <person name="Raymond C."/>
            <person name="Retta R."/>
            <person name="Richardson S."/>
            <person name="Rise C."/>
            <person name="Rodriguez J."/>
            <person name="Rogers J."/>
            <person name="Rogov P."/>
            <person name="Rutman M."/>
            <person name="Schupbach R."/>
            <person name="Seaman C."/>
            <person name="Settipalli S."/>
            <person name="Sharpe T."/>
            <person name="Sheridan J."/>
            <person name="Sherpa N."/>
            <person name="Shi J."/>
            <person name="Smirnov S."/>
            <person name="Smith C."/>
            <person name="Sougnez C."/>
            <person name="Spencer B."/>
            <person name="Stalker J."/>
            <person name="Stange-thomann N."/>
            <person name="Stavropoulos S."/>
            <person name="Stetson K."/>
            <person name="Stone C."/>
            <person name="Stone S."/>
            <person name="Stubbs M."/>
            <person name="Talamas J."/>
            <person name="Tchuinga P."/>
            <person name="Tenzing P."/>
            <person name="Tesfaye S."/>
            <person name="Theodore J."/>
            <person name="Thoulutsang Y."/>
            <person name="Topham K."/>
            <person name="Towey S."/>
            <person name="Tsamla T."/>
            <person name="Tsomo N."/>
            <person name="Vallee D."/>
            <person name="Vassiliev H."/>
            <person name="Venkataraman V."/>
            <person name="Vinson J."/>
            <person name="Vo A."/>
            <person name="Wade C."/>
            <person name="Wang S."/>
            <person name="Wangchuk T."/>
            <person name="Wangdi T."/>
            <person name="Whittaker C."/>
            <person name="Wilkinson J."/>
            <person name="Wu Y."/>
            <person name="Wyman D."/>
            <person name="Yadav S."/>
            <person name="Yang S."/>
            <person name="Yang X."/>
            <person name="Yeager S."/>
            <person name="Yee E."/>
            <person name="Young G."/>
            <person name="Zainoun J."/>
            <person name="Zembeck L."/>
            <person name="Zimmer A."/>
            <person name="Zody M."/>
            <person name="Lander E."/>
        </authorList>
    </citation>
    <scope>NUCLEOTIDE SEQUENCE [LARGE SCALE GENOMIC DNA]</scope>
</reference>
<keyword evidence="2 5" id="KW-0812">Transmembrane</keyword>
<sequence length="219" mass="24443">MYQLPLSNNSFNMLDTMGNSTMVNATPFDPVAAAKAKIKEIYIGHCKNDPLPSARTIVQNMDTSGLVLHVVLIVMATLTVAIFIEEVFYLKSNLKLSYRRRLSILQAGIPPVFAVSSVVGCFFPAGNVMIDFVCSVYFGIGLHALLLLMLNYYGGLQQFLLRFEGSIFLEISTRTHSVAVCSVSCHRLFQTVLPSTMERHISSRVHQTNRVVLSRGRWH</sequence>
<feature type="transmembrane region" description="Helical" evidence="5">
    <location>
        <begin position="66"/>
        <end position="90"/>
    </location>
</feature>
<organism evidence="6 7">
    <name type="scientific">Ciona savignyi</name>
    <name type="common">Pacific transparent sea squirt</name>
    <dbReference type="NCBI Taxonomy" id="51511"/>
    <lineage>
        <taxon>Eukaryota</taxon>
        <taxon>Metazoa</taxon>
        <taxon>Chordata</taxon>
        <taxon>Tunicata</taxon>
        <taxon>Ascidiacea</taxon>
        <taxon>Phlebobranchia</taxon>
        <taxon>Cionidae</taxon>
        <taxon>Ciona</taxon>
    </lineage>
</organism>
<dbReference type="AlphaFoldDB" id="H2Y7V6"/>
<dbReference type="Pfam" id="PF03619">
    <property type="entry name" value="Solute_trans_a"/>
    <property type="match status" value="1"/>
</dbReference>
<keyword evidence="3 5" id="KW-1133">Transmembrane helix</keyword>
<evidence type="ECO:0000256" key="1">
    <source>
        <dbReference type="ARBA" id="ARBA00004141"/>
    </source>
</evidence>
<keyword evidence="4 5" id="KW-0472">Membrane</keyword>
<dbReference type="GeneTree" id="ENSGT00730000113390"/>
<dbReference type="InterPro" id="IPR005178">
    <property type="entry name" value="Ostalpha/TMEM184C"/>
</dbReference>
<dbReference type="Ensembl" id="ENSCSAVT00000001421.1">
    <property type="protein sequence ID" value="ENSCSAVP00000001404.1"/>
    <property type="gene ID" value="ENSCSAVG00000000789.1"/>
</dbReference>
<comment type="subcellular location">
    <subcellularLocation>
        <location evidence="1">Membrane</location>
        <topology evidence="1">Multi-pass membrane protein</topology>
    </subcellularLocation>
</comment>
<evidence type="ECO:0000256" key="5">
    <source>
        <dbReference type="SAM" id="Phobius"/>
    </source>
</evidence>
<evidence type="ECO:0000313" key="6">
    <source>
        <dbReference type="Ensembl" id="ENSCSAVP00000001404.1"/>
    </source>
</evidence>
<feature type="transmembrane region" description="Helical" evidence="5">
    <location>
        <begin position="102"/>
        <end position="123"/>
    </location>
</feature>
<accession>H2Y7V6</accession>
<reference evidence="6" key="3">
    <citation type="submission" date="2025-09" db="UniProtKB">
        <authorList>
            <consortium name="Ensembl"/>
        </authorList>
    </citation>
    <scope>IDENTIFICATION</scope>
</reference>
<evidence type="ECO:0000256" key="3">
    <source>
        <dbReference type="ARBA" id="ARBA00022989"/>
    </source>
</evidence>
<evidence type="ECO:0000313" key="7">
    <source>
        <dbReference type="Proteomes" id="UP000007875"/>
    </source>
</evidence>
<feature type="transmembrane region" description="Helical" evidence="5">
    <location>
        <begin position="129"/>
        <end position="153"/>
    </location>
</feature>
<evidence type="ECO:0000256" key="4">
    <source>
        <dbReference type="ARBA" id="ARBA00023136"/>
    </source>
</evidence>
<name>H2Y7V6_CIOSA</name>